<name>A0AAX3NYX6_9GAMM</name>
<protein>
    <recommendedName>
        <fullName evidence="3">Lipoprotein</fullName>
    </recommendedName>
</protein>
<dbReference type="AlphaFoldDB" id="A0AAX3NYX6"/>
<evidence type="ECO:0008006" key="3">
    <source>
        <dbReference type="Google" id="ProtNLM"/>
    </source>
</evidence>
<evidence type="ECO:0000313" key="2">
    <source>
        <dbReference type="Proteomes" id="UP001213721"/>
    </source>
</evidence>
<dbReference type="EMBL" id="CP118990">
    <property type="protein sequence ID" value="WED79338.1"/>
    <property type="molecule type" value="Genomic_DNA"/>
</dbReference>
<evidence type="ECO:0000313" key="1">
    <source>
        <dbReference type="EMBL" id="WED79338.1"/>
    </source>
</evidence>
<organism evidence="1 2">
    <name type="scientific">Aeromonas allosaccharophila</name>
    <dbReference type="NCBI Taxonomy" id="656"/>
    <lineage>
        <taxon>Bacteria</taxon>
        <taxon>Pseudomonadati</taxon>
        <taxon>Pseudomonadota</taxon>
        <taxon>Gammaproteobacteria</taxon>
        <taxon>Aeromonadales</taxon>
        <taxon>Aeromonadaceae</taxon>
        <taxon>Aeromonas</taxon>
    </lineage>
</organism>
<dbReference type="RefSeq" id="WP_244776046.1">
    <property type="nucleotide sequence ID" value="NZ_CP118990.1"/>
</dbReference>
<keyword evidence="1" id="KW-0614">Plasmid</keyword>
<geneLocation type="plasmid" evidence="1 2">
    <name>pK520-MPH</name>
</geneLocation>
<reference evidence="1" key="1">
    <citation type="submission" date="2023-02" db="EMBL/GenBank/DDBJ databases">
        <title>The sequence of Aeromonas allosaccharophila K520.</title>
        <authorList>
            <person name="Luo X."/>
        </authorList>
    </citation>
    <scope>NUCLEOTIDE SEQUENCE</scope>
    <source>
        <strain evidence="1">K520</strain>
        <plasmid evidence="1">pK520-MPH</plasmid>
    </source>
</reference>
<dbReference type="PROSITE" id="PS51257">
    <property type="entry name" value="PROKAR_LIPOPROTEIN"/>
    <property type="match status" value="1"/>
</dbReference>
<proteinExistence type="predicted"/>
<accession>A0AAX3NYX6</accession>
<gene>
    <name evidence="1" type="ORF">PYU98_24595</name>
</gene>
<sequence length="112" mass="12071">MMRLIWVLGASGFLSGCDAFDDLAAAQQPKTIEIVGGYQVQINGQPVAIAGTSLCRSHKSRHDCIVVTPDTSVVEVLVVYLGQSLREAWTVKRVGELRQLLRGDGSTVMVAN</sequence>
<dbReference type="Proteomes" id="UP001213721">
    <property type="component" value="Plasmid pK520-MPH"/>
</dbReference>